<gene>
    <name evidence="2" type="ORF">CLAFUR5_04501</name>
</gene>
<feature type="compositionally biased region" description="Basic residues" evidence="1">
    <location>
        <begin position="681"/>
        <end position="698"/>
    </location>
</feature>
<dbReference type="AlphaFoldDB" id="A0A9Q8LF08"/>
<feature type="region of interest" description="Disordered" evidence="1">
    <location>
        <begin position="18"/>
        <end position="97"/>
    </location>
</feature>
<keyword evidence="3" id="KW-1185">Reference proteome</keyword>
<dbReference type="OrthoDB" id="3644322at2759"/>
<accession>A0A9Q8LF08</accession>
<feature type="region of interest" description="Disordered" evidence="1">
    <location>
        <begin position="172"/>
        <end position="222"/>
    </location>
</feature>
<evidence type="ECO:0000256" key="1">
    <source>
        <dbReference type="SAM" id="MobiDB-lite"/>
    </source>
</evidence>
<feature type="region of interest" description="Disordered" evidence="1">
    <location>
        <begin position="662"/>
        <end position="790"/>
    </location>
</feature>
<sequence length="809" mass="88451">MPYVLDYGVDGNVTGAHFVEELPERPTRPQTPYLKLDPPTTPVHSQGSPTPSAGAQPAPLDAMSWTPGQLPPDIYPPGQPRGPARSSQGHRKQPDLVTSARFAQHANNADTHPVLQQRGPSTYQSAPIQQQYPQYYRPQQVQQQQQHPHYLPTAIHHPQPQRAATHNLHQIDPDVRPHFVPPRPAPNPTRSDGLGPPPSDRQAQRAGPAFKTPLPLPQSSPTYPAPLLHAAVQGQPLRYGPPVTVPMVAPHVPAMKPPPPSRPPMTIPAPPGGIKTYAKATEFVKHFAAHFGPGSDECTALEDLILRYNRIDLNDEEFYTAVYRILYRHKALNLVPGFLDFLPPSWEGQDLTWIHKEVQQDVDEQNKVKRQGQHRSPSSTEAELIDQEMQDGEHAASEEEEDEEIKQLPKPTIKLLAPKKKRPINGFSTGHHEANDGTVNPIVLKPVHHPPPPPRSISAEPAQSDHDKSMPDREAAAVVNTTASDAPEQPSPGLVKLKLKVKAGSKPPPAKKMPASSRRKTAPRTRPQRAASVFATKKRKAAEALDTQASSLNGGNNYGSTPASEITHFGPVYATRRSILNRSSRPYIHLPCGSRFAHPGDVKAHARKGNGGRGCGKLGNWNEHPSCQADYIQIHYAHAQDGYVILDQESHDRLESAIQSGLKYAEEHPVPDTTTIDHTSNKGKKVTKRKTVTKKKTTLKSSIPPAEGAEEPNKYEFDFDTEGDADAEGEDVSAEDGDVSMMSAPRPATAAMSHTTDAVQAPVVQVSNPGRVNEKSDGENVAQPPEPEWEWDGTALRAAALGLRKPSRP</sequence>
<dbReference type="RefSeq" id="XP_047760380.1">
    <property type="nucleotide sequence ID" value="XM_047903649.1"/>
</dbReference>
<dbReference type="GeneID" id="71984379"/>
<dbReference type="EMBL" id="CP090166">
    <property type="protein sequence ID" value="UJO16014.1"/>
    <property type="molecule type" value="Genomic_DNA"/>
</dbReference>
<feature type="compositionally biased region" description="Polar residues" evidence="1">
    <location>
        <begin position="42"/>
        <end position="53"/>
    </location>
</feature>
<name>A0A9Q8LF08_PASFU</name>
<protein>
    <submittedName>
        <fullName evidence="2">Uncharacterized protein</fullName>
    </submittedName>
</protein>
<feature type="compositionally biased region" description="Basic and acidic residues" evidence="1">
    <location>
        <begin position="463"/>
        <end position="475"/>
    </location>
</feature>
<feature type="region of interest" description="Disordered" evidence="1">
    <location>
        <begin position="364"/>
        <end position="542"/>
    </location>
</feature>
<reference evidence="2" key="2">
    <citation type="journal article" date="2022" name="Microb. Genom.">
        <title>A chromosome-scale genome assembly of the tomato pathogen Cladosporium fulvum reveals a compartmentalized genome architecture and the presence of a dispensable chromosome.</title>
        <authorList>
            <person name="Zaccaron A.Z."/>
            <person name="Chen L.H."/>
            <person name="Samaras A."/>
            <person name="Stergiopoulos I."/>
        </authorList>
    </citation>
    <scope>NUCLEOTIDE SEQUENCE</scope>
    <source>
        <strain evidence="2">Race5_Kim</strain>
    </source>
</reference>
<feature type="compositionally biased region" description="Acidic residues" evidence="1">
    <location>
        <begin position="718"/>
        <end position="738"/>
    </location>
</feature>
<dbReference type="KEGG" id="ffu:CLAFUR5_04501"/>
<feature type="compositionally biased region" description="Basic residues" evidence="1">
    <location>
        <begin position="517"/>
        <end position="527"/>
    </location>
</feature>
<organism evidence="2 3">
    <name type="scientific">Passalora fulva</name>
    <name type="common">Tomato leaf mold</name>
    <name type="synonym">Cladosporium fulvum</name>
    <dbReference type="NCBI Taxonomy" id="5499"/>
    <lineage>
        <taxon>Eukaryota</taxon>
        <taxon>Fungi</taxon>
        <taxon>Dikarya</taxon>
        <taxon>Ascomycota</taxon>
        <taxon>Pezizomycotina</taxon>
        <taxon>Dothideomycetes</taxon>
        <taxon>Dothideomycetidae</taxon>
        <taxon>Mycosphaerellales</taxon>
        <taxon>Mycosphaerellaceae</taxon>
        <taxon>Fulvia</taxon>
    </lineage>
</organism>
<evidence type="ECO:0000313" key="2">
    <source>
        <dbReference type="EMBL" id="UJO16014.1"/>
    </source>
</evidence>
<proteinExistence type="predicted"/>
<feature type="compositionally biased region" description="Pro residues" evidence="1">
    <location>
        <begin position="69"/>
        <end position="80"/>
    </location>
</feature>
<dbReference type="Proteomes" id="UP000756132">
    <property type="component" value="Chromosome 4"/>
</dbReference>
<feature type="compositionally biased region" description="Basic and acidic residues" evidence="1">
    <location>
        <begin position="18"/>
        <end position="27"/>
    </location>
</feature>
<reference evidence="2" key="1">
    <citation type="submission" date="2021-12" db="EMBL/GenBank/DDBJ databases">
        <authorList>
            <person name="Zaccaron A."/>
            <person name="Stergiopoulos I."/>
        </authorList>
    </citation>
    <scope>NUCLEOTIDE SEQUENCE</scope>
    <source>
        <strain evidence="2">Race5_Kim</strain>
    </source>
</reference>
<evidence type="ECO:0000313" key="3">
    <source>
        <dbReference type="Proteomes" id="UP000756132"/>
    </source>
</evidence>